<name>A0AAV1LIG5_9NEOP</name>
<evidence type="ECO:0000313" key="2">
    <source>
        <dbReference type="Proteomes" id="UP001314205"/>
    </source>
</evidence>
<organism evidence="1 2">
    <name type="scientific">Parnassius mnemosyne</name>
    <name type="common">clouded apollo</name>
    <dbReference type="NCBI Taxonomy" id="213953"/>
    <lineage>
        <taxon>Eukaryota</taxon>
        <taxon>Metazoa</taxon>
        <taxon>Ecdysozoa</taxon>
        <taxon>Arthropoda</taxon>
        <taxon>Hexapoda</taxon>
        <taxon>Insecta</taxon>
        <taxon>Pterygota</taxon>
        <taxon>Neoptera</taxon>
        <taxon>Endopterygota</taxon>
        <taxon>Lepidoptera</taxon>
        <taxon>Glossata</taxon>
        <taxon>Ditrysia</taxon>
        <taxon>Papilionoidea</taxon>
        <taxon>Papilionidae</taxon>
        <taxon>Parnassiinae</taxon>
        <taxon>Parnassini</taxon>
        <taxon>Parnassius</taxon>
        <taxon>Driopa</taxon>
    </lineage>
</organism>
<proteinExistence type="predicted"/>
<protein>
    <submittedName>
        <fullName evidence="1">Uncharacterized protein</fullName>
    </submittedName>
</protein>
<dbReference type="Proteomes" id="UP001314205">
    <property type="component" value="Unassembled WGS sequence"/>
</dbReference>
<comment type="caution">
    <text evidence="1">The sequence shown here is derived from an EMBL/GenBank/DDBJ whole genome shotgun (WGS) entry which is preliminary data.</text>
</comment>
<gene>
    <name evidence="1" type="ORF">PARMNEM_LOCUS14464</name>
</gene>
<accession>A0AAV1LIG5</accession>
<evidence type="ECO:0000313" key="1">
    <source>
        <dbReference type="EMBL" id="CAK1594899.1"/>
    </source>
</evidence>
<dbReference type="AlphaFoldDB" id="A0AAV1LIG5"/>
<keyword evidence="2" id="KW-1185">Reference proteome</keyword>
<sequence>MEDLMKFVRKCDPKKTRKRSVNKATWKREILREIRYVIHPLKSASTLGRMLLCSRYKPSSLPQFPQCGHKQKAFRCSELSCQDIRKFHKNIYKCTTKVKQDCFILKYCNISEAKSLKPNSKRRVSIKYTILSENGTKIPVCQKTFMRALIIKKNRIQGVIQYNTIQYNNFISGIKDLKIKNIGP</sequence>
<reference evidence="1 2" key="1">
    <citation type="submission" date="2023-11" db="EMBL/GenBank/DDBJ databases">
        <authorList>
            <person name="Hedman E."/>
            <person name="Englund M."/>
            <person name="Stromberg M."/>
            <person name="Nyberg Akerstrom W."/>
            <person name="Nylinder S."/>
            <person name="Jareborg N."/>
            <person name="Kallberg Y."/>
            <person name="Kronander E."/>
        </authorList>
    </citation>
    <scope>NUCLEOTIDE SEQUENCE [LARGE SCALE GENOMIC DNA]</scope>
</reference>
<dbReference type="EMBL" id="CAVLGL010000091">
    <property type="protein sequence ID" value="CAK1594899.1"/>
    <property type="molecule type" value="Genomic_DNA"/>
</dbReference>